<feature type="region of interest" description="Disordered" evidence="1">
    <location>
        <begin position="1"/>
        <end position="63"/>
    </location>
</feature>
<evidence type="ECO:0000313" key="3">
    <source>
        <dbReference type="Proteomes" id="UP000077266"/>
    </source>
</evidence>
<accession>A0A165JBX1</accession>
<organism evidence="2 3">
    <name type="scientific">Exidia glandulosa HHB12029</name>
    <dbReference type="NCBI Taxonomy" id="1314781"/>
    <lineage>
        <taxon>Eukaryota</taxon>
        <taxon>Fungi</taxon>
        <taxon>Dikarya</taxon>
        <taxon>Basidiomycota</taxon>
        <taxon>Agaricomycotina</taxon>
        <taxon>Agaricomycetes</taxon>
        <taxon>Auriculariales</taxon>
        <taxon>Exidiaceae</taxon>
        <taxon>Exidia</taxon>
    </lineage>
</organism>
<proteinExistence type="predicted"/>
<keyword evidence="3" id="KW-1185">Reference proteome</keyword>
<dbReference type="Proteomes" id="UP000077266">
    <property type="component" value="Unassembled WGS sequence"/>
</dbReference>
<sequence>MSSPPSPTSDDEHGPQPTPSPPLPTAPAKPALQQAQDALVDAQAVYGAPPDSDGDPARERDALGNKINWFQTLSEMLATAFREQAEL</sequence>
<reference evidence="2 3" key="1">
    <citation type="journal article" date="2016" name="Mol. Biol. Evol.">
        <title>Comparative Genomics of Early-Diverging Mushroom-Forming Fungi Provides Insights into the Origins of Lignocellulose Decay Capabilities.</title>
        <authorList>
            <person name="Nagy L.G."/>
            <person name="Riley R."/>
            <person name="Tritt A."/>
            <person name="Adam C."/>
            <person name="Daum C."/>
            <person name="Floudas D."/>
            <person name="Sun H."/>
            <person name="Yadav J.S."/>
            <person name="Pangilinan J."/>
            <person name="Larsson K.H."/>
            <person name="Matsuura K."/>
            <person name="Barry K."/>
            <person name="Labutti K."/>
            <person name="Kuo R."/>
            <person name="Ohm R.A."/>
            <person name="Bhattacharya S.S."/>
            <person name="Shirouzu T."/>
            <person name="Yoshinaga Y."/>
            <person name="Martin F.M."/>
            <person name="Grigoriev I.V."/>
            <person name="Hibbett D.S."/>
        </authorList>
    </citation>
    <scope>NUCLEOTIDE SEQUENCE [LARGE SCALE GENOMIC DNA]</scope>
    <source>
        <strain evidence="2 3">HHB12029</strain>
    </source>
</reference>
<dbReference type="EMBL" id="KV425969">
    <property type="protein sequence ID" value="KZV94626.1"/>
    <property type="molecule type" value="Genomic_DNA"/>
</dbReference>
<evidence type="ECO:0000256" key="1">
    <source>
        <dbReference type="SAM" id="MobiDB-lite"/>
    </source>
</evidence>
<name>A0A165JBX1_EXIGL</name>
<protein>
    <submittedName>
        <fullName evidence="2">Uncharacterized protein</fullName>
    </submittedName>
</protein>
<gene>
    <name evidence="2" type="ORF">EXIGLDRAFT_766912</name>
</gene>
<dbReference type="InParanoid" id="A0A165JBX1"/>
<feature type="compositionally biased region" description="Pro residues" evidence="1">
    <location>
        <begin position="16"/>
        <end position="27"/>
    </location>
</feature>
<dbReference type="AlphaFoldDB" id="A0A165JBX1"/>
<evidence type="ECO:0000313" key="2">
    <source>
        <dbReference type="EMBL" id="KZV94626.1"/>
    </source>
</evidence>
<feature type="compositionally biased region" description="Low complexity" evidence="1">
    <location>
        <begin position="28"/>
        <end position="45"/>
    </location>
</feature>